<evidence type="ECO:0000256" key="3">
    <source>
        <dbReference type="ARBA" id="ARBA00023163"/>
    </source>
</evidence>
<evidence type="ECO:0000313" key="7">
    <source>
        <dbReference type="Proteomes" id="UP001519887"/>
    </source>
</evidence>
<organism evidence="6 7">
    <name type="scientific">Paenibacillus sepulcri</name>
    <dbReference type="NCBI Taxonomy" id="359917"/>
    <lineage>
        <taxon>Bacteria</taxon>
        <taxon>Bacillati</taxon>
        <taxon>Bacillota</taxon>
        <taxon>Bacilli</taxon>
        <taxon>Bacillales</taxon>
        <taxon>Paenibacillaceae</taxon>
        <taxon>Paenibacillus</taxon>
    </lineage>
</organism>
<dbReference type="EMBL" id="JAHZIK010001040">
    <property type="protein sequence ID" value="MBW7458012.1"/>
    <property type="molecule type" value="Genomic_DNA"/>
</dbReference>
<evidence type="ECO:0000259" key="5">
    <source>
        <dbReference type="PROSITE" id="PS50977"/>
    </source>
</evidence>
<dbReference type="PRINTS" id="PR00455">
    <property type="entry name" value="HTHTETR"/>
</dbReference>
<proteinExistence type="predicted"/>
<keyword evidence="1" id="KW-0805">Transcription regulation</keyword>
<feature type="DNA-binding region" description="H-T-H motif" evidence="4">
    <location>
        <begin position="23"/>
        <end position="42"/>
    </location>
</feature>
<dbReference type="PANTHER" id="PTHR30055">
    <property type="entry name" value="HTH-TYPE TRANSCRIPTIONAL REGULATOR RUTR"/>
    <property type="match status" value="1"/>
</dbReference>
<gene>
    <name evidence="6" type="ORF">K0U00_28620</name>
</gene>
<dbReference type="InterPro" id="IPR001647">
    <property type="entry name" value="HTH_TetR"/>
</dbReference>
<accession>A0ABS7CAS5</accession>
<sequence>MSKLNIQKAALSHFARSGYEGASLSQIADEVGIKKPSIYAHYKGKDDLFLHVVRDVFHTVQRRILEYFQARNGEPVEDILNGLFGWIRQEYEQDDAAKCLLRMVYFPPDKLYQEIADIANPFIDGMQRKLISYLRQSHQVGTFLCTDYEEAAVAYITLVDGAIIELIYGGPERYGKRVQAAWLIYWRGVTSQTGRDLTS</sequence>
<evidence type="ECO:0000313" key="6">
    <source>
        <dbReference type="EMBL" id="MBW7458012.1"/>
    </source>
</evidence>
<dbReference type="Proteomes" id="UP001519887">
    <property type="component" value="Unassembled WGS sequence"/>
</dbReference>
<name>A0ABS7CAS5_9BACL</name>
<dbReference type="Gene3D" id="1.10.10.60">
    <property type="entry name" value="Homeodomain-like"/>
    <property type="match status" value="1"/>
</dbReference>
<dbReference type="InterPro" id="IPR009057">
    <property type="entry name" value="Homeodomain-like_sf"/>
</dbReference>
<dbReference type="InterPro" id="IPR036271">
    <property type="entry name" value="Tet_transcr_reg_TetR-rel_C_sf"/>
</dbReference>
<dbReference type="Gene3D" id="1.10.357.10">
    <property type="entry name" value="Tetracycline Repressor, domain 2"/>
    <property type="match status" value="1"/>
</dbReference>
<evidence type="ECO:0000256" key="1">
    <source>
        <dbReference type="ARBA" id="ARBA00023015"/>
    </source>
</evidence>
<comment type="caution">
    <text evidence="6">The sequence shown here is derived from an EMBL/GenBank/DDBJ whole genome shotgun (WGS) entry which is preliminary data.</text>
</comment>
<dbReference type="SUPFAM" id="SSF48498">
    <property type="entry name" value="Tetracyclin repressor-like, C-terminal domain"/>
    <property type="match status" value="1"/>
</dbReference>
<keyword evidence="7" id="KW-1185">Reference proteome</keyword>
<dbReference type="PANTHER" id="PTHR30055:SF238">
    <property type="entry name" value="MYCOFACTOCIN BIOSYNTHESIS TRANSCRIPTIONAL REGULATOR MFTR-RELATED"/>
    <property type="match status" value="1"/>
</dbReference>
<reference evidence="6 7" key="1">
    <citation type="submission" date="2021-07" db="EMBL/GenBank/DDBJ databases">
        <title>Paenibacillus radiodurans sp. nov., isolated from the southeastern edge of Tengger Desert.</title>
        <authorList>
            <person name="Zhang G."/>
        </authorList>
    </citation>
    <scope>NUCLEOTIDE SEQUENCE [LARGE SCALE GENOMIC DNA]</scope>
    <source>
        <strain evidence="6 7">CCM 7311</strain>
    </source>
</reference>
<dbReference type="RefSeq" id="WP_210038031.1">
    <property type="nucleotide sequence ID" value="NZ_JBHLVU010000022.1"/>
</dbReference>
<dbReference type="Pfam" id="PF00440">
    <property type="entry name" value="TetR_N"/>
    <property type="match status" value="1"/>
</dbReference>
<evidence type="ECO:0000256" key="4">
    <source>
        <dbReference type="PROSITE-ProRule" id="PRU00335"/>
    </source>
</evidence>
<keyword evidence="2 4" id="KW-0238">DNA-binding</keyword>
<dbReference type="SUPFAM" id="SSF46689">
    <property type="entry name" value="Homeodomain-like"/>
    <property type="match status" value="1"/>
</dbReference>
<keyword evidence="3" id="KW-0804">Transcription</keyword>
<evidence type="ECO:0000256" key="2">
    <source>
        <dbReference type="ARBA" id="ARBA00023125"/>
    </source>
</evidence>
<dbReference type="PROSITE" id="PS50977">
    <property type="entry name" value="HTH_TETR_2"/>
    <property type="match status" value="1"/>
</dbReference>
<feature type="domain" description="HTH tetR-type" evidence="5">
    <location>
        <begin position="1"/>
        <end position="60"/>
    </location>
</feature>
<dbReference type="InterPro" id="IPR050109">
    <property type="entry name" value="HTH-type_TetR-like_transc_reg"/>
</dbReference>
<protein>
    <submittedName>
        <fullName evidence="6">TetR/AcrR family transcriptional regulator</fullName>
    </submittedName>
</protein>